<name>A0A934J131_9HYPH</name>
<proteinExistence type="predicted"/>
<accession>A0A934J131</accession>
<reference evidence="1" key="1">
    <citation type="submission" date="2020-12" db="EMBL/GenBank/DDBJ databases">
        <title>Devosia sp. MSA67 isolated from Mo River.</title>
        <authorList>
            <person name="Ma F."/>
            <person name="Zi Z."/>
        </authorList>
    </citation>
    <scope>NUCLEOTIDE SEQUENCE</scope>
    <source>
        <strain evidence="1">MSA67</strain>
    </source>
</reference>
<protein>
    <submittedName>
        <fullName evidence="1">Uncharacterized protein</fullName>
    </submittedName>
</protein>
<evidence type="ECO:0000313" key="2">
    <source>
        <dbReference type="Proteomes" id="UP000602124"/>
    </source>
</evidence>
<organism evidence="1 2">
    <name type="scientific">Devosia sediminis</name>
    <dbReference type="NCBI Taxonomy" id="2798801"/>
    <lineage>
        <taxon>Bacteria</taxon>
        <taxon>Pseudomonadati</taxon>
        <taxon>Pseudomonadota</taxon>
        <taxon>Alphaproteobacteria</taxon>
        <taxon>Hyphomicrobiales</taxon>
        <taxon>Devosiaceae</taxon>
        <taxon>Devosia</taxon>
    </lineage>
</organism>
<evidence type="ECO:0000313" key="1">
    <source>
        <dbReference type="EMBL" id="MBJ3787001.1"/>
    </source>
</evidence>
<dbReference type="AlphaFoldDB" id="A0A934J131"/>
<dbReference type="Proteomes" id="UP000602124">
    <property type="component" value="Unassembled WGS sequence"/>
</dbReference>
<sequence length="69" mass="7542">MISDKTDRPSSGDPQFTLVFTGEAGESHHPRFQGLLVFVQKRAASAGDKFHLFDLQATENLGPGWLGKV</sequence>
<gene>
    <name evidence="1" type="ORF">JEQ47_19940</name>
</gene>
<dbReference type="RefSeq" id="WP_126148599.1">
    <property type="nucleotide sequence ID" value="NZ_JAEKMH010000007.1"/>
</dbReference>
<dbReference type="EMBL" id="JAEKMH010000007">
    <property type="protein sequence ID" value="MBJ3787001.1"/>
    <property type="molecule type" value="Genomic_DNA"/>
</dbReference>
<comment type="caution">
    <text evidence="1">The sequence shown here is derived from an EMBL/GenBank/DDBJ whole genome shotgun (WGS) entry which is preliminary data.</text>
</comment>
<keyword evidence="2" id="KW-1185">Reference proteome</keyword>